<evidence type="ECO:0000313" key="2">
    <source>
        <dbReference type="EMBL" id="KMM69114.1"/>
    </source>
</evidence>
<feature type="region of interest" description="Disordered" evidence="1">
    <location>
        <begin position="28"/>
        <end position="58"/>
    </location>
</feature>
<reference evidence="3" key="2">
    <citation type="journal article" date="2009" name="Genome Res.">
        <title>Comparative genomic analyses of the human fungal pathogens Coccidioides and their relatives.</title>
        <authorList>
            <person name="Sharpton T.J."/>
            <person name="Stajich J.E."/>
            <person name="Rounsley S.D."/>
            <person name="Gardner M.J."/>
            <person name="Wortman J.R."/>
            <person name="Jordar V.S."/>
            <person name="Maiti R."/>
            <person name="Kodira C.D."/>
            <person name="Neafsey D.E."/>
            <person name="Zeng Q."/>
            <person name="Hung C.-Y."/>
            <person name="McMahan C."/>
            <person name="Muszewska A."/>
            <person name="Grynberg M."/>
            <person name="Mandel M.A."/>
            <person name="Kellner E.M."/>
            <person name="Barker B.M."/>
            <person name="Galgiani J.N."/>
            <person name="Orbach M.J."/>
            <person name="Kirkland T.N."/>
            <person name="Cole G.T."/>
            <person name="Henn M.R."/>
            <person name="Birren B.W."/>
            <person name="Taylor J.W."/>
        </authorList>
    </citation>
    <scope>NUCLEOTIDE SEQUENCE [LARGE SCALE GENOMIC DNA]</scope>
    <source>
        <strain evidence="3">RMSCC 3488</strain>
    </source>
</reference>
<dbReference type="EMBL" id="DS268111">
    <property type="protein sequence ID" value="KMM69114.1"/>
    <property type="molecule type" value="Genomic_DNA"/>
</dbReference>
<evidence type="ECO:0000256" key="1">
    <source>
        <dbReference type="SAM" id="MobiDB-lite"/>
    </source>
</evidence>
<dbReference type="AlphaFoldDB" id="A0A0J6FJV2"/>
<gene>
    <name evidence="2" type="ORF">CPAG_05436</name>
</gene>
<reference evidence="2 3" key="1">
    <citation type="submission" date="2007-06" db="EMBL/GenBank/DDBJ databases">
        <title>The Genome Sequence of Coccidioides posadasii RMSCC_3488.</title>
        <authorList>
            <consortium name="Coccidioides Genome Resources Consortium"/>
            <consortium name="The Broad Institute Genome Sequencing Platform"/>
            <person name="Henn M.R."/>
            <person name="Sykes S."/>
            <person name="Young S."/>
            <person name="Jaffe D."/>
            <person name="Berlin A."/>
            <person name="Alvarez P."/>
            <person name="Butler J."/>
            <person name="Gnerre S."/>
            <person name="Grabherr M."/>
            <person name="Mauceli E."/>
            <person name="Brockman W."/>
            <person name="Kodira C."/>
            <person name="Alvarado L."/>
            <person name="Zeng Q."/>
            <person name="Crawford M."/>
            <person name="Antoine C."/>
            <person name="Devon K."/>
            <person name="Galgiani J."/>
            <person name="Orsborn K."/>
            <person name="Lewis M.L."/>
            <person name="Nusbaum C."/>
            <person name="Galagan J."/>
            <person name="Birren B."/>
        </authorList>
    </citation>
    <scope>NUCLEOTIDE SEQUENCE [LARGE SCALE GENOMIC DNA]</scope>
    <source>
        <strain evidence="2 3">RMSCC 3488</strain>
    </source>
</reference>
<accession>A0A0J6FJV2</accession>
<name>A0A0J6FJV2_COCPO</name>
<sequence>MESSLGSDTTFFAGPSPKHILQGRIHTRPPIHEGGRASDLQNMTPSTPRNAFPHDDTHNNESISAVATNMWATHFCEPSDHIHVDVSVERSPHGPYGTIRFNYSVFFDVIPFDFYGPMVATQRRYDVQHLPANKLVFLTLGVVEPETALGQTGEFCNHTPVRA</sequence>
<evidence type="ECO:0000313" key="3">
    <source>
        <dbReference type="Proteomes" id="UP000054567"/>
    </source>
</evidence>
<protein>
    <submittedName>
        <fullName evidence="2">Uncharacterized protein</fullName>
    </submittedName>
</protein>
<reference evidence="3" key="3">
    <citation type="journal article" date="2010" name="Genome Res.">
        <title>Population genomic sequencing of Coccidioides fungi reveals recent hybridization and transposon control.</title>
        <authorList>
            <person name="Neafsey D.E."/>
            <person name="Barker B.M."/>
            <person name="Sharpton T.J."/>
            <person name="Stajich J.E."/>
            <person name="Park D.J."/>
            <person name="Whiston E."/>
            <person name="Hung C.-Y."/>
            <person name="McMahan C."/>
            <person name="White J."/>
            <person name="Sykes S."/>
            <person name="Heiman D."/>
            <person name="Young S."/>
            <person name="Zeng Q."/>
            <person name="Abouelleil A."/>
            <person name="Aftuck L."/>
            <person name="Bessette D."/>
            <person name="Brown A."/>
            <person name="FitzGerald M."/>
            <person name="Lui A."/>
            <person name="Macdonald J.P."/>
            <person name="Priest M."/>
            <person name="Orbach M.J."/>
            <person name="Galgiani J.N."/>
            <person name="Kirkland T.N."/>
            <person name="Cole G.T."/>
            <person name="Birren B.W."/>
            <person name="Henn M.R."/>
            <person name="Taylor J.W."/>
            <person name="Rounsley S.D."/>
        </authorList>
    </citation>
    <scope>NUCLEOTIDE SEQUENCE [LARGE SCALE GENOMIC DNA]</scope>
    <source>
        <strain evidence="3">RMSCC 3488</strain>
    </source>
</reference>
<dbReference type="Proteomes" id="UP000054567">
    <property type="component" value="Unassembled WGS sequence"/>
</dbReference>
<proteinExistence type="predicted"/>
<dbReference type="VEuPathDB" id="FungiDB:CPAG_05436"/>
<organism evidence="2 3">
    <name type="scientific">Coccidioides posadasii RMSCC 3488</name>
    <dbReference type="NCBI Taxonomy" id="454284"/>
    <lineage>
        <taxon>Eukaryota</taxon>
        <taxon>Fungi</taxon>
        <taxon>Dikarya</taxon>
        <taxon>Ascomycota</taxon>
        <taxon>Pezizomycotina</taxon>
        <taxon>Eurotiomycetes</taxon>
        <taxon>Eurotiomycetidae</taxon>
        <taxon>Onygenales</taxon>
        <taxon>Onygenaceae</taxon>
        <taxon>Coccidioides</taxon>
    </lineage>
</organism>
<feature type="compositionally biased region" description="Polar residues" evidence="1">
    <location>
        <begin position="39"/>
        <end position="49"/>
    </location>
</feature>